<feature type="transmembrane region" description="Helical" evidence="13">
    <location>
        <begin position="160"/>
        <end position="190"/>
    </location>
</feature>
<dbReference type="InterPro" id="IPR000605">
    <property type="entry name" value="Helicase_SF3_ssDNA/RNA_vir"/>
</dbReference>
<dbReference type="GO" id="GO:0006351">
    <property type="term" value="P:DNA-templated transcription"/>
    <property type="evidence" value="ECO:0007669"/>
    <property type="project" value="InterPro"/>
</dbReference>
<feature type="domain" description="SF3 helicase" evidence="15">
    <location>
        <begin position="368"/>
        <end position="538"/>
    </location>
</feature>
<evidence type="ECO:0000256" key="13">
    <source>
        <dbReference type="SAM" id="Phobius"/>
    </source>
</evidence>
<dbReference type="SUPFAM" id="SSF50494">
    <property type="entry name" value="Trypsin-like serine proteases"/>
    <property type="match status" value="1"/>
</dbReference>
<evidence type="ECO:0000256" key="2">
    <source>
        <dbReference type="ARBA" id="ARBA00022670"/>
    </source>
</evidence>
<feature type="transmembrane region" description="Helical" evidence="13">
    <location>
        <begin position="94"/>
        <end position="116"/>
    </location>
</feature>
<dbReference type="PROSITE" id="PS50507">
    <property type="entry name" value="RDRP_SSRNA_POS"/>
    <property type="match status" value="1"/>
</dbReference>
<dbReference type="InterPro" id="IPR014759">
    <property type="entry name" value="Helicase_SF3_ssRNA_vir"/>
</dbReference>
<feature type="region of interest" description="Disordered" evidence="12">
    <location>
        <begin position="852"/>
        <end position="871"/>
    </location>
</feature>
<feature type="domain" description="Peptidase C3" evidence="16">
    <location>
        <begin position="892"/>
        <end position="1113"/>
    </location>
</feature>
<keyword evidence="6" id="KW-0547">Nucleotide-binding</keyword>
<dbReference type="SUPFAM" id="SSF56672">
    <property type="entry name" value="DNA/RNA polymerases"/>
    <property type="match status" value="1"/>
</dbReference>
<dbReference type="InterPro" id="IPR001205">
    <property type="entry name" value="RNA-dir_pol_C"/>
</dbReference>
<dbReference type="InterPro" id="IPR043502">
    <property type="entry name" value="DNA/RNA_pol_sf"/>
</dbReference>
<proteinExistence type="predicted"/>
<keyword evidence="10" id="KW-0693">Viral RNA replication</keyword>
<dbReference type="GO" id="GO:0003724">
    <property type="term" value="F:RNA helicase activity"/>
    <property type="evidence" value="ECO:0007669"/>
    <property type="project" value="InterPro"/>
</dbReference>
<reference evidence="17" key="1">
    <citation type="submission" date="2023-08" db="EMBL/GenBank/DDBJ databases">
        <title>Complete sequence, genome organization and molecular detection Rehmannia torradovirus virus, a new putative torradovirus infecting Rehmannia glutinosa in China.</title>
        <authorList>
            <person name="Qin Y."/>
            <person name="Wen Y."/>
            <person name="Gao S."/>
            <person name="Li S."/>
            <person name="Liu Y."/>
            <person name="Wang F."/>
            <person name="Lu S."/>
            <person name="Yang J."/>
            <person name="Li X."/>
            <person name="Qi W."/>
            <person name="Wang F."/>
            <person name="Lu C."/>
        </authorList>
    </citation>
    <scope>NUCLEOTIDE SEQUENCE</scope>
    <source>
        <strain evidence="17">ReTV-Rg-2020-53</strain>
    </source>
</reference>
<evidence type="ECO:0000256" key="12">
    <source>
        <dbReference type="SAM" id="MobiDB-lite"/>
    </source>
</evidence>
<dbReference type="GO" id="GO:0003968">
    <property type="term" value="F:RNA-directed RNA polymerase activity"/>
    <property type="evidence" value="ECO:0007669"/>
    <property type="project" value="UniProtKB-KW"/>
</dbReference>
<evidence type="ECO:0000256" key="1">
    <source>
        <dbReference type="ARBA" id="ARBA00022484"/>
    </source>
</evidence>
<dbReference type="GO" id="GO:0004197">
    <property type="term" value="F:cysteine-type endopeptidase activity"/>
    <property type="evidence" value="ECO:0007669"/>
    <property type="project" value="InterPro"/>
</dbReference>
<dbReference type="GO" id="GO:0003723">
    <property type="term" value="F:RNA binding"/>
    <property type="evidence" value="ECO:0007669"/>
    <property type="project" value="InterPro"/>
</dbReference>
<keyword evidence="5" id="KW-0548">Nucleotidyltransferase</keyword>
<dbReference type="Pfam" id="PF00910">
    <property type="entry name" value="RNA_helicase"/>
    <property type="match status" value="1"/>
</dbReference>
<dbReference type="Pfam" id="PF00680">
    <property type="entry name" value="RdRP_1"/>
    <property type="match status" value="1"/>
</dbReference>
<evidence type="ECO:0000256" key="7">
    <source>
        <dbReference type="ARBA" id="ARBA00022801"/>
    </source>
</evidence>
<dbReference type="InterPro" id="IPR044067">
    <property type="entry name" value="PCV_3C_PRO"/>
</dbReference>
<keyword evidence="9" id="KW-0067">ATP-binding</keyword>
<evidence type="ECO:0000256" key="5">
    <source>
        <dbReference type="ARBA" id="ARBA00022695"/>
    </source>
</evidence>
<keyword evidence="1" id="KW-0696">RNA-directed RNA polymerase</keyword>
<evidence type="ECO:0000256" key="10">
    <source>
        <dbReference type="ARBA" id="ARBA00022953"/>
    </source>
</evidence>
<name>A0AA96KRJ1_9SECO</name>
<keyword evidence="3" id="KW-0808">Transferase</keyword>
<protein>
    <submittedName>
        <fullName evidence="17">Polyprotein</fullName>
    </submittedName>
</protein>
<keyword evidence="8" id="KW-0788">Thiol protease</keyword>
<evidence type="ECO:0000256" key="9">
    <source>
        <dbReference type="ARBA" id="ARBA00022840"/>
    </source>
</evidence>
<sequence>MVSFSSLRSTISGARCLVANLANPDISRLVCRANEAVEEVAGAANTLNRSTLPLAEEATASFAQTCATVNTLLRQVSNILSPLFRTYDFIVKTWNVIVDIVVNSLASTFSAMSHFLKDLYEASSVVLDGVIIVALICVVALVLLLLFLRDKMADALRSVWYGALAALSTFASSFPSASWLSAWIMSLASIPAQEAQVLVQDGHAKPSVDSSTVGTMAAFAISSLTVFFFSKQGLVPRSDRNPLLQALKSSGDFAAKSNQLFAFFRNVKTECGTVFSWIIDSISDLLEVQSPTLGTLNAYLQKDDLFQWIRDVDAATDPEGRLERFAEATYISKLKDLKERGEDVLAICAIHPVVSFLAQRVHATAAKLDKELEAAVSHKGVGVQRAEPFMVQWYGEPGVGKTMAMNLFCHDLLDLCEEPRANRVYCVPRGDAFWSGYAHQTAVFLDDLGQILDSAGQCPDVKTIISIKSSHPVGLPMADLKEKGTHFTSKYIFATSNSPTGPPDCGIITAEAFDRRRNILFHVYAVGPIDFSKPTEHLRFSVCNRFDPYWAIPELSDLTYLEALRYTYNLSQQHFLNGRCIPANQGTLTDVQAVKEEFSQQAQGGILGDIFALSTGASSVATDNKTNECGRGSFSRTPEQFAEGILVSSCKYAFHGSLANEDFLCSDNANAKFRSLDAKQQSEIVQWKNTLLYEPIKEEEVLFWQGEIHDDWKQVCRCRMDMLSFDNISLVQKIGTRKNFSDCFRIQEDLRGEMEFMPSRTRFAFLLLARYYQSNPVRRDPDVGLEWEETSWCKKIFQLIVSGVSSLPRWARIVIKLGIVCLVFYGLRTALSTALGIPLALANLCCDGKMDREAQPSNESNDPRTRKGSKKGRDAFLTSQALVPLLPTFSWDAWVDKDPFFQQSMPKNLAMIKIGGAVFRGLFVNTDWIVTVKHAFIFLPAGTPFTLVSQHAQHTLLVNKSESMYRELPDTDVVFINVMGCDGCKRDIRNHFIQKRQAIISQNTPACFVKPVFSDGEGVVAGNIKPIHCKTRVTSKEVTRMAYSMGKFTIEAAHAISLDNNGDNGDCGSILFIPNAVNGQPEIVGIHVAGYDQQKQKSGYRGTTAALIFREDLSVLDTPLQAAQIDVQLPIVSRYQLPYDAKQVFYLGNVPRELAANIPRATALKPSIIHQTLTEVMGPCDTEPSILVSTDSRCRGKDFDPYLAGVLKFNETAHSFDLSVAEEAFEYMKRRLLSALAAIPVPGERPQVRCEKVALNGIDGEEYYDPMDLSTSCGWPFSLGERGKNKRGHVVEVDGYTMLDRTSEAYAAYIELQAQLLRGEVPTLVTSECAKDERLPKEKIYEKPKTRLFTILPFHYNMLVRQYFLDFSASMMRAHNKIPCKVGIAFDGPEWSLLANQFLEVNDKGFSADYSSFDGRAPVFIFQWFCDLVSAYYGDAPGSEDAKVRNALLYMASSHLTLCGERLFSVKGGMPSGFSLTVIFNSLLNEFYMRYAFGMLLKRPDIRARAQGVTAADFDSIFLAVYGDDNLVAVPLNLSWYTLPRIAEELAQVNVVIKSGLDKGADVALIQTSPLDELVFLSRQFKKHPTGFFLAPLKWVSVKECLYWVRAKGQSEVEALMENVETAMREAFYHGRVVFGGLEKLLQETFAAHSLPMPSYPSFTTCEMIWIEKVTGSVLGVQHLPNLDLEELDDVNKLDAGSWGHNFNEIFPNILTCSIRHLIKNPQPENVIIVNCSMSKKVGGIRGPCDWKDLENKVWAFTMAAIEETQIHMVARRQPCSGLVFVSQDGEGIAVVVAALAAMASQKYTTASILKRVSQITGVNRLMQYGAGTGGYLLTAAGCALYAAQSHPVLPGLQCYSPLDVLMKVGGCYLLAGTNIHEVSTESIAYWITPTKGFAGLTTSLASVRGDPFGDQLAAAITAASEAGGNVYMFFRNMTPLHAAWILEANRKCGIEVKGLDAVTISRVLQEEPNQRLHTIPAFGLGVVRNSGCFSQTFLACDRAVAYLTDREEEFLFSPPEAVQELCSKAPKLFRCKTLLFHLKVLVATRKNLSFASLRNLVAEHVGAEGNLRFLLILATLCGWCGKEMSVETALSLSSPLYFKQILPEVLVVEAPESVEEIALPPNSHGGEYFVPVVTAIRKWGHIKVSPHCSFLFLLLLHNKTAGLCHSFGESRPIPLIGFHAVETLLDLALDMSTHVNISS</sequence>
<evidence type="ECO:0000256" key="4">
    <source>
        <dbReference type="ARBA" id="ARBA00022692"/>
    </source>
</evidence>
<dbReference type="GO" id="GO:0039694">
    <property type="term" value="P:viral RNA genome replication"/>
    <property type="evidence" value="ECO:0007669"/>
    <property type="project" value="InterPro"/>
</dbReference>
<dbReference type="PROSITE" id="PS51874">
    <property type="entry name" value="PCV_3C_PRO"/>
    <property type="match status" value="1"/>
</dbReference>
<evidence type="ECO:0000256" key="3">
    <source>
        <dbReference type="ARBA" id="ARBA00022679"/>
    </source>
</evidence>
<dbReference type="GO" id="GO:0005524">
    <property type="term" value="F:ATP binding"/>
    <property type="evidence" value="ECO:0007669"/>
    <property type="project" value="UniProtKB-KW"/>
</dbReference>
<keyword evidence="7" id="KW-0378">Hydrolase</keyword>
<evidence type="ECO:0000259" key="14">
    <source>
        <dbReference type="PROSITE" id="PS50507"/>
    </source>
</evidence>
<dbReference type="InterPro" id="IPR007094">
    <property type="entry name" value="RNA-dir_pol_PSvirus"/>
</dbReference>
<evidence type="ECO:0000256" key="8">
    <source>
        <dbReference type="ARBA" id="ARBA00022807"/>
    </source>
</evidence>
<dbReference type="EMBL" id="OR453961">
    <property type="protein sequence ID" value="WNO30087.1"/>
    <property type="molecule type" value="Genomic_RNA"/>
</dbReference>
<dbReference type="Gene3D" id="3.30.70.270">
    <property type="match status" value="1"/>
</dbReference>
<dbReference type="InterPro" id="IPR009003">
    <property type="entry name" value="Peptidase_S1_PA"/>
</dbReference>
<evidence type="ECO:0000259" key="15">
    <source>
        <dbReference type="PROSITE" id="PS51218"/>
    </source>
</evidence>
<accession>A0AA96KRJ1</accession>
<evidence type="ECO:0000256" key="6">
    <source>
        <dbReference type="ARBA" id="ARBA00022741"/>
    </source>
</evidence>
<dbReference type="CDD" id="cd23169">
    <property type="entry name" value="ps-ssRNAv-Picornavirales"/>
    <property type="match status" value="1"/>
</dbReference>
<dbReference type="Gene3D" id="1.20.960.20">
    <property type="match status" value="1"/>
</dbReference>
<organism evidence="17">
    <name type="scientific">Rehmannia torradovirus</name>
    <dbReference type="NCBI Taxonomy" id="3078460"/>
    <lineage>
        <taxon>Viruses</taxon>
        <taxon>Riboviria</taxon>
        <taxon>Orthornavirae</taxon>
        <taxon>Pisuviricota</taxon>
        <taxon>Pisoniviricetes</taxon>
        <taxon>Picornavirales</taxon>
        <taxon>Secoviridae</taxon>
        <taxon>Torradovirus</taxon>
    </lineage>
</organism>
<keyword evidence="4 13" id="KW-0812">Transmembrane</keyword>
<keyword evidence="11 13" id="KW-1133">Transmembrane helix</keyword>
<dbReference type="InterPro" id="IPR043128">
    <property type="entry name" value="Rev_trsase/Diguanyl_cyclase"/>
</dbReference>
<dbReference type="GO" id="GO:0006508">
    <property type="term" value="P:proteolysis"/>
    <property type="evidence" value="ECO:0007669"/>
    <property type="project" value="UniProtKB-KW"/>
</dbReference>
<feature type="transmembrane region" description="Helical" evidence="13">
    <location>
        <begin position="122"/>
        <end position="148"/>
    </location>
</feature>
<feature type="domain" description="RdRp catalytic" evidence="14">
    <location>
        <begin position="1403"/>
        <end position="1538"/>
    </location>
</feature>
<evidence type="ECO:0000313" key="17">
    <source>
        <dbReference type="EMBL" id="WNO30087.1"/>
    </source>
</evidence>
<keyword evidence="2" id="KW-0645">Protease</keyword>
<evidence type="ECO:0000256" key="11">
    <source>
        <dbReference type="ARBA" id="ARBA00022989"/>
    </source>
</evidence>
<keyword evidence="13" id="KW-0472">Membrane</keyword>
<evidence type="ECO:0000259" key="16">
    <source>
        <dbReference type="PROSITE" id="PS51874"/>
    </source>
</evidence>
<dbReference type="PROSITE" id="PS51218">
    <property type="entry name" value="SF3_HELICASE_2"/>
    <property type="match status" value="1"/>
</dbReference>